<reference evidence="8" key="1">
    <citation type="journal article" date="2023" name="Proc. Natl. Acad. Sci. U.S.A.">
        <title>Genomic and structural basis for evolution of tropane alkaloid biosynthesis.</title>
        <authorList>
            <person name="Wanga Y.-J."/>
            <person name="Taina T."/>
            <person name="Yua J.-Y."/>
            <person name="Lia J."/>
            <person name="Xua B."/>
            <person name="Chenc J."/>
            <person name="D'Auriad J.C."/>
            <person name="Huanga J.-P."/>
            <person name="Huanga S.-X."/>
        </authorList>
    </citation>
    <scope>NUCLEOTIDE SEQUENCE [LARGE SCALE GENOMIC DNA]</scope>
    <source>
        <strain evidence="8">cv. KIB-2019</strain>
    </source>
</reference>
<dbReference type="InterPro" id="IPR022003">
    <property type="entry name" value="RST"/>
</dbReference>
<proteinExistence type="predicted"/>
<evidence type="ECO:0000256" key="3">
    <source>
        <dbReference type="ARBA" id="ARBA00023016"/>
    </source>
</evidence>
<protein>
    <recommendedName>
        <fullName evidence="9">Inactive poly [ADP-ribose] polymerase RCD1-like</fullName>
    </recommendedName>
</protein>
<dbReference type="PANTHER" id="PTHR32263:SF11">
    <property type="entry name" value="INACTIVE POLY [ADP-RIBOSE] POLYMERASE RCD1-LIKE ISOFORM X1"/>
    <property type="match status" value="1"/>
</dbReference>
<comment type="subcellular location">
    <subcellularLocation>
        <location evidence="1">Nucleus</location>
    </subcellularLocation>
</comment>
<evidence type="ECO:0000256" key="1">
    <source>
        <dbReference type="ARBA" id="ARBA00004123"/>
    </source>
</evidence>
<dbReference type="GO" id="GO:0003950">
    <property type="term" value="F:NAD+ poly-ADP-ribosyltransferase activity"/>
    <property type="evidence" value="ECO:0007669"/>
    <property type="project" value="InterPro"/>
</dbReference>
<feature type="domain" description="PARP catalytic" evidence="5">
    <location>
        <begin position="248"/>
        <end position="460"/>
    </location>
</feature>
<evidence type="ECO:0000256" key="2">
    <source>
        <dbReference type="ARBA" id="ARBA00022473"/>
    </source>
</evidence>
<name>A0A9Q1MIG6_9SOLA</name>
<keyword evidence="2" id="KW-0217">Developmental protein</keyword>
<sequence>MEQKWVGVLDNGCRTVVGSKRKVTSPNLAHLFRASSEELSIQSNCDSKLGKRKRTIDCESNCQSHLRKSVLKNYLNFMRSRLPQRVLFYQNGEWTDFPQDIILIVKEDFRAKKTVIEVKVCDFHIMLDILYMVQVDLINGLHKPIAWIDEAGSCFFPESYLISCEMHGNFETQSKRTEEFMATKPDRVADIKLQLEIDLNGLDNCNLEECVEESNIGFKRIKVNPFKDNKKFADDKKSDAKMEQVAEDEQNQETMSPDLVASLKLVDTESVKNMFIMGMNVFPKVDEIKITKCSSNYLRTRLELFEKQVEITKKYRGNANVRDAWLAASKDLISTIMNYGLAHDGPKDKTKFGVGVHLSARDCASKSAINCDVDENGVHYMVFTRVILGNVEPLHWGSEQCHPSDEKYDSGVDHLENPTYYVVWNMNMNTHIYPEYVVSFRIPPGAEGPRFGNDSRTCLSTCYQGPVDQVPTNTFPKDSGSHCHQISMGKSALEKAARIPNSPWMPFPLLFDAISNEVTAENMNLVTSNYELFKSKKICRDEFVRQLRLIVGDNLLKSTITSLKCKVPSKSIELVLPKQEPQSGAPFK</sequence>
<keyword evidence="8" id="KW-1185">Reference proteome</keyword>
<dbReference type="GO" id="GO:0005634">
    <property type="term" value="C:nucleus"/>
    <property type="evidence" value="ECO:0007669"/>
    <property type="project" value="UniProtKB-SubCell"/>
</dbReference>
<evidence type="ECO:0000259" key="5">
    <source>
        <dbReference type="PROSITE" id="PS51059"/>
    </source>
</evidence>
<dbReference type="PROSITE" id="PS51879">
    <property type="entry name" value="RST"/>
    <property type="match status" value="1"/>
</dbReference>
<dbReference type="InterPro" id="IPR012317">
    <property type="entry name" value="Poly(ADP-ribose)pol_cat_dom"/>
</dbReference>
<evidence type="ECO:0000259" key="6">
    <source>
        <dbReference type="PROSITE" id="PS51879"/>
    </source>
</evidence>
<dbReference type="OrthoDB" id="6133115at2759"/>
<dbReference type="PANTHER" id="PTHR32263">
    <property type="entry name" value="INACTIVE POLY [ADP-RIBOSE] POLYMERASE SRO4-RELATED"/>
    <property type="match status" value="1"/>
</dbReference>
<dbReference type="InterPro" id="IPR057823">
    <property type="entry name" value="WWE_RCD1"/>
</dbReference>
<organism evidence="7 8">
    <name type="scientific">Anisodus acutangulus</name>
    <dbReference type="NCBI Taxonomy" id="402998"/>
    <lineage>
        <taxon>Eukaryota</taxon>
        <taxon>Viridiplantae</taxon>
        <taxon>Streptophyta</taxon>
        <taxon>Embryophyta</taxon>
        <taxon>Tracheophyta</taxon>
        <taxon>Spermatophyta</taxon>
        <taxon>Magnoliopsida</taxon>
        <taxon>eudicotyledons</taxon>
        <taxon>Gunneridae</taxon>
        <taxon>Pentapetalae</taxon>
        <taxon>asterids</taxon>
        <taxon>lamiids</taxon>
        <taxon>Solanales</taxon>
        <taxon>Solanaceae</taxon>
        <taxon>Solanoideae</taxon>
        <taxon>Hyoscyameae</taxon>
        <taxon>Anisodus</taxon>
    </lineage>
</organism>
<dbReference type="Gene3D" id="3.90.228.10">
    <property type="match status" value="1"/>
</dbReference>
<evidence type="ECO:0000256" key="4">
    <source>
        <dbReference type="ARBA" id="ARBA00023242"/>
    </source>
</evidence>
<keyword evidence="3" id="KW-0346">Stress response</keyword>
<accession>A0A9Q1MIG6</accession>
<dbReference type="EMBL" id="JAJAGQ010000006">
    <property type="protein sequence ID" value="KAJ8560269.1"/>
    <property type="molecule type" value="Genomic_DNA"/>
</dbReference>
<dbReference type="PROSITE" id="PS51059">
    <property type="entry name" value="PARP_CATALYTIC"/>
    <property type="match status" value="1"/>
</dbReference>
<keyword evidence="4" id="KW-0539">Nucleus</keyword>
<feature type="domain" description="RST" evidence="6">
    <location>
        <begin position="498"/>
        <end position="569"/>
    </location>
</feature>
<dbReference type="Pfam" id="PF23467">
    <property type="entry name" value="WWE_5"/>
    <property type="match status" value="1"/>
</dbReference>
<dbReference type="InterPro" id="IPR044964">
    <property type="entry name" value="RCD1/SRO1-5"/>
</dbReference>
<gene>
    <name evidence="7" type="ORF">K7X08_004327</name>
</gene>
<dbReference type="Pfam" id="PF12174">
    <property type="entry name" value="RST"/>
    <property type="match status" value="1"/>
</dbReference>
<evidence type="ECO:0000313" key="7">
    <source>
        <dbReference type="EMBL" id="KAJ8560269.1"/>
    </source>
</evidence>
<dbReference type="SUPFAM" id="SSF56399">
    <property type="entry name" value="ADP-ribosylation"/>
    <property type="match status" value="1"/>
</dbReference>
<comment type="caution">
    <text evidence="7">The sequence shown here is derived from an EMBL/GenBank/DDBJ whole genome shotgun (WGS) entry which is preliminary data.</text>
</comment>
<evidence type="ECO:0000313" key="8">
    <source>
        <dbReference type="Proteomes" id="UP001152561"/>
    </source>
</evidence>
<dbReference type="AlphaFoldDB" id="A0A9Q1MIG6"/>
<dbReference type="Proteomes" id="UP001152561">
    <property type="component" value="Unassembled WGS sequence"/>
</dbReference>
<evidence type="ECO:0008006" key="9">
    <source>
        <dbReference type="Google" id="ProtNLM"/>
    </source>
</evidence>